<reference evidence="1 2" key="1">
    <citation type="submission" date="2020-01" db="EMBL/GenBank/DDBJ databases">
        <title>Aspergillus terreus IFO 6365 whole genome shotgun sequence.</title>
        <authorList>
            <person name="Kanamasa S."/>
            <person name="Takahashi H."/>
        </authorList>
    </citation>
    <scope>NUCLEOTIDE SEQUENCE [LARGE SCALE GENOMIC DNA]</scope>
    <source>
        <strain evidence="1 2">IFO 6365</strain>
    </source>
</reference>
<dbReference type="InterPro" id="IPR021848">
    <property type="entry name" value="HODM_asu-like"/>
</dbReference>
<organism evidence="1 2">
    <name type="scientific">Aspergillus terreus</name>
    <dbReference type="NCBI Taxonomy" id="33178"/>
    <lineage>
        <taxon>Eukaryota</taxon>
        <taxon>Fungi</taxon>
        <taxon>Dikarya</taxon>
        <taxon>Ascomycota</taxon>
        <taxon>Pezizomycotina</taxon>
        <taxon>Eurotiomycetes</taxon>
        <taxon>Eurotiomycetidae</taxon>
        <taxon>Eurotiales</taxon>
        <taxon>Aspergillaceae</taxon>
        <taxon>Aspergillus</taxon>
        <taxon>Aspergillus subgen. Circumdati</taxon>
    </lineage>
</organism>
<name>A0A5M3Z673_ASPTE</name>
<dbReference type="OrthoDB" id="497541at2759"/>
<keyword evidence="2" id="KW-1185">Reference proteome</keyword>
<evidence type="ECO:0000313" key="2">
    <source>
        <dbReference type="Proteomes" id="UP000452235"/>
    </source>
</evidence>
<dbReference type="EMBL" id="BLJY01000005">
    <property type="protein sequence ID" value="GFF16434.1"/>
    <property type="molecule type" value="Genomic_DNA"/>
</dbReference>
<gene>
    <name evidence="1" type="ORF">ATEIFO6365_0005062400</name>
</gene>
<comment type="caution">
    <text evidence="1">The sequence shown here is derived from an EMBL/GenBank/DDBJ whole genome shotgun (WGS) entry which is preliminary data.</text>
</comment>
<dbReference type="AlphaFoldDB" id="A0A5M3Z673"/>
<dbReference type="Proteomes" id="UP000452235">
    <property type="component" value="Unassembled WGS sequence"/>
</dbReference>
<proteinExistence type="predicted"/>
<evidence type="ECO:0000313" key="1">
    <source>
        <dbReference type="EMBL" id="GFF16434.1"/>
    </source>
</evidence>
<dbReference type="VEuPathDB" id="FungiDB:ATEG_06887"/>
<protein>
    <submittedName>
        <fullName evidence="1">Uncharacterized protein</fullName>
    </submittedName>
</protein>
<accession>A0A5M3Z673</accession>
<sequence>MFYISIAITLGTLLVLLKYISTTHTTNPPKPTELDPFNFALIKPFPGSPLSQPPSWPRYWKPGKFQLTMALRKLDINNWFQYDRLFAPEHAAKLAMVRSPHPEKYVDYLDGIDDAAVELLDTVVAYITTRFPDMFRADGEYVYIDCLAEKYRIRAPYDLHPLAVAGLLVMDDVYVLKRGEGGLYYLRGAFLACPTGWELQQRLGWPLHQIHDPVPLWKEKLRKSMERFFRNIQPSKPIQRNNLFIQPGGGLFHIVPFQKQPRCTSIEQVHLRTELQSLSRLRQSQAIMFTVRTYLTPMTELCKEPEQLEALWDHVRNWPEDVAEYKCYHLWGDVFEKFCREVLGKENPEITSKCDEI</sequence>
<dbReference type="Pfam" id="PF11927">
    <property type="entry name" value="HODM_asu-like"/>
    <property type="match status" value="1"/>
</dbReference>